<gene>
    <name evidence="2" type="ORF">Hsw_2121</name>
</gene>
<proteinExistence type="predicted"/>
<accession>W8F523</accession>
<dbReference type="HOGENOM" id="CLU_2770301_0_0_10"/>
<dbReference type="AlphaFoldDB" id="W8F523"/>
<dbReference type="KEGG" id="hsw:Hsw_2121"/>
<evidence type="ECO:0000313" key="3">
    <source>
        <dbReference type="Proteomes" id="UP000019423"/>
    </source>
</evidence>
<reference evidence="2 3" key="1">
    <citation type="submission" date="2014-01" db="EMBL/GenBank/DDBJ databases">
        <title>Complete genome sequence of ionizing-radiation resistance bacterium Hymenobacter swuensis DY53.</title>
        <authorList>
            <person name="Jung J.-H."/>
            <person name="Jeong S.-W."/>
            <person name="Joe M.-H."/>
            <person name="Cho y.-j."/>
            <person name="Kim M.-K."/>
            <person name="Lim S.-Y."/>
        </authorList>
    </citation>
    <scope>NUCLEOTIDE SEQUENCE [LARGE SCALE GENOMIC DNA]</scope>
    <source>
        <strain evidence="2 3">DY53</strain>
    </source>
</reference>
<evidence type="ECO:0000256" key="1">
    <source>
        <dbReference type="SAM" id="MobiDB-lite"/>
    </source>
</evidence>
<organism evidence="2 3">
    <name type="scientific">Hymenobacter swuensis DY53</name>
    <dbReference type="NCBI Taxonomy" id="1227739"/>
    <lineage>
        <taxon>Bacteria</taxon>
        <taxon>Pseudomonadati</taxon>
        <taxon>Bacteroidota</taxon>
        <taxon>Cytophagia</taxon>
        <taxon>Cytophagales</taxon>
        <taxon>Hymenobacteraceae</taxon>
        <taxon>Hymenobacter</taxon>
    </lineage>
</organism>
<sequence length="69" mass="7373">MWKACSGRAAVKTGPAAAPFCSKKSYSENSTTEAGKWCTWFRTKKEQGTFRGGRLPAPGGGLTYECPAP</sequence>
<name>W8F523_9BACT</name>
<evidence type="ECO:0000313" key="2">
    <source>
        <dbReference type="EMBL" id="AHJ97716.1"/>
    </source>
</evidence>
<keyword evidence="3" id="KW-1185">Reference proteome</keyword>
<dbReference type="PATRIC" id="fig|1227739.3.peg.2330"/>
<protein>
    <submittedName>
        <fullName evidence="2">Uncharacterized protein</fullName>
    </submittedName>
</protein>
<feature type="region of interest" description="Disordered" evidence="1">
    <location>
        <begin position="1"/>
        <end position="32"/>
    </location>
</feature>
<dbReference type="EMBL" id="CP007145">
    <property type="protein sequence ID" value="AHJ97716.1"/>
    <property type="molecule type" value="Genomic_DNA"/>
</dbReference>
<dbReference type="Proteomes" id="UP000019423">
    <property type="component" value="Chromosome"/>
</dbReference>